<accession>A0AAN9J8S4</accession>
<evidence type="ECO:0000313" key="1">
    <source>
        <dbReference type="EMBL" id="KAK7293626.1"/>
    </source>
</evidence>
<dbReference type="AlphaFoldDB" id="A0AAN9J8S4"/>
<name>A0AAN9J8S4_CLITE</name>
<comment type="caution">
    <text evidence="1">The sequence shown here is derived from an EMBL/GenBank/DDBJ whole genome shotgun (WGS) entry which is preliminary data.</text>
</comment>
<proteinExistence type="predicted"/>
<dbReference type="EMBL" id="JAYKXN010000004">
    <property type="protein sequence ID" value="KAK7293626.1"/>
    <property type="molecule type" value="Genomic_DNA"/>
</dbReference>
<reference evidence="1 2" key="1">
    <citation type="submission" date="2024-01" db="EMBL/GenBank/DDBJ databases">
        <title>The genomes of 5 underutilized Papilionoideae crops provide insights into root nodulation and disease resistance.</title>
        <authorList>
            <person name="Yuan L."/>
        </authorList>
    </citation>
    <scope>NUCLEOTIDE SEQUENCE [LARGE SCALE GENOMIC DNA]</scope>
    <source>
        <strain evidence="1">LY-2023</strain>
        <tissue evidence="1">Leaf</tissue>
    </source>
</reference>
<sequence>MCLARLSSPFRQMDRRWGAITLGKLCFAREAKGEKKTHLRASIEGKEEPLHAAAFDFLGKERDCCSSSGLRRCSVLCFSGVGSVGLSFSGMDLACGLRGFVGDGDGVG</sequence>
<dbReference type="Proteomes" id="UP001359559">
    <property type="component" value="Unassembled WGS sequence"/>
</dbReference>
<evidence type="ECO:0000313" key="2">
    <source>
        <dbReference type="Proteomes" id="UP001359559"/>
    </source>
</evidence>
<keyword evidence="2" id="KW-1185">Reference proteome</keyword>
<organism evidence="1 2">
    <name type="scientific">Clitoria ternatea</name>
    <name type="common">Butterfly pea</name>
    <dbReference type="NCBI Taxonomy" id="43366"/>
    <lineage>
        <taxon>Eukaryota</taxon>
        <taxon>Viridiplantae</taxon>
        <taxon>Streptophyta</taxon>
        <taxon>Embryophyta</taxon>
        <taxon>Tracheophyta</taxon>
        <taxon>Spermatophyta</taxon>
        <taxon>Magnoliopsida</taxon>
        <taxon>eudicotyledons</taxon>
        <taxon>Gunneridae</taxon>
        <taxon>Pentapetalae</taxon>
        <taxon>rosids</taxon>
        <taxon>fabids</taxon>
        <taxon>Fabales</taxon>
        <taxon>Fabaceae</taxon>
        <taxon>Papilionoideae</taxon>
        <taxon>50 kb inversion clade</taxon>
        <taxon>NPAAA clade</taxon>
        <taxon>indigoferoid/millettioid clade</taxon>
        <taxon>Phaseoleae</taxon>
        <taxon>Clitoria</taxon>
    </lineage>
</organism>
<protein>
    <submittedName>
        <fullName evidence="1">Uncharacterized protein</fullName>
    </submittedName>
</protein>
<gene>
    <name evidence="1" type="ORF">RJT34_16497</name>
</gene>